<dbReference type="Pfam" id="PF13440">
    <property type="entry name" value="Polysacc_synt_3"/>
    <property type="match status" value="1"/>
</dbReference>
<feature type="transmembrane region" description="Helical" evidence="7">
    <location>
        <begin position="360"/>
        <end position="379"/>
    </location>
</feature>
<dbReference type="AlphaFoldDB" id="A0AAJ8LVW4"/>
<dbReference type="RefSeq" id="WP_187254465.1">
    <property type="nucleotide sequence ID" value="NZ_CP144914.1"/>
</dbReference>
<feature type="transmembrane region" description="Helical" evidence="7">
    <location>
        <begin position="256"/>
        <end position="276"/>
    </location>
</feature>
<feature type="transmembrane region" description="Helical" evidence="7">
    <location>
        <begin position="418"/>
        <end position="438"/>
    </location>
</feature>
<organism evidence="8 9">
    <name type="scientific">Alkalicoccus halolimnae</name>
    <dbReference type="NCBI Taxonomy" id="1667239"/>
    <lineage>
        <taxon>Bacteria</taxon>
        <taxon>Bacillati</taxon>
        <taxon>Bacillota</taxon>
        <taxon>Bacilli</taxon>
        <taxon>Bacillales</taxon>
        <taxon>Bacillaceae</taxon>
        <taxon>Alkalicoccus</taxon>
    </lineage>
</organism>
<protein>
    <submittedName>
        <fullName evidence="8">Lipopolysaccharide biosynthesis protein</fullName>
    </submittedName>
</protein>
<dbReference type="PANTHER" id="PTHR30250:SF10">
    <property type="entry name" value="LIPOPOLYSACCHARIDE BIOSYNTHESIS PROTEIN WZXC"/>
    <property type="match status" value="1"/>
</dbReference>
<dbReference type="EMBL" id="CP144914">
    <property type="protein sequence ID" value="WWD79746.1"/>
    <property type="molecule type" value="Genomic_DNA"/>
</dbReference>
<keyword evidence="9" id="KW-1185">Reference proteome</keyword>
<evidence type="ECO:0000256" key="4">
    <source>
        <dbReference type="ARBA" id="ARBA00022692"/>
    </source>
</evidence>
<dbReference type="GO" id="GO:0005886">
    <property type="term" value="C:plasma membrane"/>
    <property type="evidence" value="ECO:0007669"/>
    <property type="project" value="UniProtKB-SubCell"/>
</dbReference>
<feature type="transmembrane region" description="Helical" evidence="7">
    <location>
        <begin position="328"/>
        <end position="353"/>
    </location>
</feature>
<proteinExistence type="inferred from homology"/>
<name>A0AAJ8LVW4_9BACI</name>
<keyword evidence="4 7" id="KW-0812">Transmembrane</keyword>
<dbReference type="Proteomes" id="UP000321816">
    <property type="component" value="Chromosome"/>
</dbReference>
<feature type="transmembrane region" description="Helical" evidence="7">
    <location>
        <begin position="116"/>
        <end position="137"/>
    </location>
</feature>
<evidence type="ECO:0000313" key="8">
    <source>
        <dbReference type="EMBL" id="WWD79746.1"/>
    </source>
</evidence>
<comment type="similarity">
    <text evidence="2">Belongs to the polysaccharide synthase family.</text>
</comment>
<sequence>MASVSKKKVVTGVKWTALNTLINAIVQPVYRIFLAILLLPGEFAYIAVVMLIVGFARLLNNMGLGEAIVQRDDISSRQVSSVFFFNFLITVILSALLYFLSPLIADYYTLPDLTTYINILIITVFFYGVTSVFRFYLQREFQFKFIAVSQIVKNLIDLAVGLTLVLLGFGVLGFVIGLTAASAINGLLMLYGAVRITKLPLHLRMSWADVAPLLEFSIYVSAKKALTYVTHRVDEIVIGGTLSPEVLGAYFLGKDMLLNLQTVLTMAYSQILLPLFSRLKHDTQKLKETYYQINYYIALITIPMFVGISLTAHLWVLAIFGQEWERSIIVFQVLPIAMIFLTLTANVSTSLLYSLNQPKIVLKIDVAATAVYLGILYFVSDLTMAAILFIYSGYLIAKTIVIQLFVSKYLNKNLLKYFFDFYRILLSVAVMGAVFLAVELTVDISGNLWIVIPFILVLGMVYALSELIIDRKQTRKLIKTFLKK</sequence>
<reference evidence="8 9" key="1">
    <citation type="submission" date="2024-01" db="EMBL/GenBank/DDBJ databases">
        <title>Complete Genome Sequence of Alkalicoccus halolimnae BZ-SZ-XJ29T, a Moderately Halophilic Bacterium Isolated from a Salt Lake.</title>
        <authorList>
            <person name="Zhao B."/>
        </authorList>
    </citation>
    <scope>NUCLEOTIDE SEQUENCE [LARGE SCALE GENOMIC DNA]</scope>
    <source>
        <strain evidence="8 9">BZ-SZ-XJ29</strain>
    </source>
</reference>
<feature type="transmembrane region" description="Helical" evidence="7">
    <location>
        <begin position="385"/>
        <end position="406"/>
    </location>
</feature>
<comment type="subcellular location">
    <subcellularLocation>
        <location evidence="1">Cell membrane</location>
        <topology evidence="1">Multi-pass membrane protein</topology>
    </subcellularLocation>
</comment>
<dbReference type="KEGG" id="ahal:FTX54_015325"/>
<evidence type="ECO:0000256" key="5">
    <source>
        <dbReference type="ARBA" id="ARBA00022989"/>
    </source>
</evidence>
<evidence type="ECO:0000256" key="6">
    <source>
        <dbReference type="ARBA" id="ARBA00023136"/>
    </source>
</evidence>
<keyword evidence="6 7" id="KW-0472">Membrane</keyword>
<evidence type="ECO:0000313" key="9">
    <source>
        <dbReference type="Proteomes" id="UP000321816"/>
    </source>
</evidence>
<feature type="transmembrane region" description="Helical" evidence="7">
    <location>
        <begin position="450"/>
        <end position="469"/>
    </location>
</feature>
<evidence type="ECO:0000256" key="3">
    <source>
        <dbReference type="ARBA" id="ARBA00022475"/>
    </source>
</evidence>
<feature type="transmembrane region" description="Helical" evidence="7">
    <location>
        <begin position="81"/>
        <end position="104"/>
    </location>
</feature>
<keyword evidence="5 7" id="KW-1133">Transmembrane helix</keyword>
<evidence type="ECO:0000256" key="2">
    <source>
        <dbReference type="ARBA" id="ARBA00007430"/>
    </source>
</evidence>
<feature type="transmembrane region" description="Helical" evidence="7">
    <location>
        <begin position="43"/>
        <end position="60"/>
    </location>
</feature>
<feature type="transmembrane region" description="Helical" evidence="7">
    <location>
        <begin position="296"/>
        <end position="316"/>
    </location>
</feature>
<evidence type="ECO:0000256" key="7">
    <source>
        <dbReference type="SAM" id="Phobius"/>
    </source>
</evidence>
<evidence type="ECO:0000256" key="1">
    <source>
        <dbReference type="ARBA" id="ARBA00004651"/>
    </source>
</evidence>
<dbReference type="PANTHER" id="PTHR30250">
    <property type="entry name" value="PST FAMILY PREDICTED COLANIC ACID TRANSPORTER"/>
    <property type="match status" value="1"/>
</dbReference>
<dbReference type="InterPro" id="IPR050833">
    <property type="entry name" value="Poly_Biosynth_Transport"/>
</dbReference>
<keyword evidence="3" id="KW-1003">Cell membrane</keyword>
<dbReference type="CDD" id="cd13127">
    <property type="entry name" value="MATE_tuaB_like"/>
    <property type="match status" value="1"/>
</dbReference>
<accession>A0AAJ8LVW4</accession>
<gene>
    <name evidence="8" type="ORF">FTX54_015325</name>
</gene>
<feature type="transmembrane region" description="Helical" evidence="7">
    <location>
        <begin position="158"/>
        <end position="191"/>
    </location>
</feature>